<dbReference type="RefSeq" id="WP_377374286.1">
    <property type="nucleotide sequence ID" value="NZ_JBHSSW010000002.1"/>
</dbReference>
<gene>
    <name evidence="7" type="ORF">ACFQDM_00980</name>
</gene>
<dbReference type="InterPro" id="IPR013785">
    <property type="entry name" value="Aldolase_TIM"/>
</dbReference>
<keyword evidence="2" id="KW-0949">S-adenosyl-L-methionine</keyword>
<evidence type="ECO:0000256" key="5">
    <source>
        <dbReference type="ARBA" id="ARBA00023014"/>
    </source>
</evidence>
<dbReference type="Proteomes" id="UP001596303">
    <property type="component" value="Unassembled WGS sequence"/>
</dbReference>
<evidence type="ECO:0000259" key="6">
    <source>
        <dbReference type="Pfam" id="PF04055"/>
    </source>
</evidence>
<dbReference type="PANTHER" id="PTHR11228">
    <property type="entry name" value="RADICAL SAM DOMAIN PROTEIN"/>
    <property type="match status" value="1"/>
</dbReference>
<reference evidence="8" key="1">
    <citation type="journal article" date="2019" name="Int. J. Syst. Evol. Microbiol.">
        <title>The Global Catalogue of Microorganisms (GCM) 10K type strain sequencing project: providing services to taxonomists for standard genome sequencing and annotation.</title>
        <authorList>
            <consortium name="The Broad Institute Genomics Platform"/>
            <consortium name="The Broad Institute Genome Sequencing Center for Infectious Disease"/>
            <person name="Wu L."/>
            <person name="Ma J."/>
        </authorList>
    </citation>
    <scope>NUCLEOTIDE SEQUENCE [LARGE SCALE GENOMIC DNA]</scope>
    <source>
        <strain evidence="8">CGMCC-1.15741</strain>
    </source>
</reference>
<dbReference type="Gene3D" id="3.20.20.70">
    <property type="entry name" value="Aldolase class I"/>
    <property type="match status" value="1"/>
</dbReference>
<dbReference type="InterPro" id="IPR007197">
    <property type="entry name" value="rSAM"/>
</dbReference>
<dbReference type="SFLD" id="SFLDG01067">
    <property type="entry name" value="SPASM/twitch_domain_containing"/>
    <property type="match status" value="1"/>
</dbReference>
<name>A0ABW1S612_9PROT</name>
<dbReference type="SUPFAM" id="SSF102114">
    <property type="entry name" value="Radical SAM enzymes"/>
    <property type="match status" value="1"/>
</dbReference>
<evidence type="ECO:0000256" key="1">
    <source>
        <dbReference type="ARBA" id="ARBA00001966"/>
    </source>
</evidence>
<accession>A0ABW1S612</accession>
<protein>
    <submittedName>
        <fullName evidence="7">Radical SAM protein</fullName>
    </submittedName>
</protein>
<evidence type="ECO:0000256" key="4">
    <source>
        <dbReference type="ARBA" id="ARBA00023004"/>
    </source>
</evidence>
<keyword evidence="5" id="KW-0411">Iron-sulfur</keyword>
<feature type="domain" description="Radical SAM core" evidence="6">
    <location>
        <begin position="39"/>
        <end position="183"/>
    </location>
</feature>
<sequence>MTTLLNSRPAQKFSHPDITAKGEQRASVDFRSMKTLWFNTGTLCNIECVNCYIESSPTNDRLVYLTHADVVPFLDELEARWEVPIEVGFTGGEPFMAPDILNILEETLQRGHDVLVLTNAMQPMMRPRVKEGLARLIELYRDKLVLRVSLDHHSEALHDEERGAGSYKLTCAGLEWLAEQNARVAIAGRTVWDEAEATARQGYADLCQRLGLSLNVNSPTELVLFPEMDPSKDPPEITTDCWGILNKDPSDIMCASQRMVVKRKGAGKPTVLACTLLPYDTAFELGDTLAEASEPVSLNHPYCASFCVLGGGSCSA</sequence>
<comment type="cofactor">
    <cofactor evidence="1">
        <name>[4Fe-4S] cluster</name>
        <dbReference type="ChEBI" id="CHEBI:49883"/>
    </cofactor>
</comment>
<keyword evidence="3" id="KW-0479">Metal-binding</keyword>
<dbReference type="SFLD" id="SFLDS00029">
    <property type="entry name" value="Radical_SAM"/>
    <property type="match status" value="1"/>
</dbReference>
<dbReference type="CDD" id="cd01335">
    <property type="entry name" value="Radical_SAM"/>
    <property type="match status" value="1"/>
</dbReference>
<evidence type="ECO:0000256" key="3">
    <source>
        <dbReference type="ARBA" id="ARBA00022723"/>
    </source>
</evidence>
<dbReference type="InterPro" id="IPR050377">
    <property type="entry name" value="Radical_SAM_PqqE_MftC-like"/>
</dbReference>
<organism evidence="7 8">
    <name type="scientific">Ponticaulis profundi</name>
    <dbReference type="NCBI Taxonomy" id="2665222"/>
    <lineage>
        <taxon>Bacteria</taxon>
        <taxon>Pseudomonadati</taxon>
        <taxon>Pseudomonadota</taxon>
        <taxon>Alphaproteobacteria</taxon>
        <taxon>Hyphomonadales</taxon>
        <taxon>Hyphomonadaceae</taxon>
        <taxon>Ponticaulis</taxon>
    </lineage>
</organism>
<keyword evidence="8" id="KW-1185">Reference proteome</keyword>
<evidence type="ECO:0000313" key="8">
    <source>
        <dbReference type="Proteomes" id="UP001596303"/>
    </source>
</evidence>
<evidence type="ECO:0000313" key="7">
    <source>
        <dbReference type="EMBL" id="MFC6196627.1"/>
    </source>
</evidence>
<evidence type="ECO:0000256" key="2">
    <source>
        <dbReference type="ARBA" id="ARBA00022691"/>
    </source>
</evidence>
<dbReference type="InterPro" id="IPR058240">
    <property type="entry name" value="rSAM_sf"/>
</dbReference>
<dbReference type="Pfam" id="PF04055">
    <property type="entry name" value="Radical_SAM"/>
    <property type="match status" value="1"/>
</dbReference>
<dbReference type="PANTHER" id="PTHR11228:SF7">
    <property type="entry name" value="PQQA PEPTIDE CYCLASE"/>
    <property type="match status" value="1"/>
</dbReference>
<proteinExistence type="predicted"/>
<keyword evidence="4" id="KW-0408">Iron</keyword>
<dbReference type="EMBL" id="JBHSSW010000002">
    <property type="protein sequence ID" value="MFC6196627.1"/>
    <property type="molecule type" value="Genomic_DNA"/>
</dbReference>
<comment type="caution">
    <text evidence="7">The sequence shown here is derived from an EMBL/GenBank/DDBJ whole genome shotgun (WGS) entry which is preliminary data.</text>
</comment>